<organism evidence="1 2">
    <name type="scientific">Eumeta variegata</name>
    <name type="common">Bagworm moth</name>
    <name type="synonym">Eumeta japonica</name>
    <dbReference type="NCBI Taxonomy" id="151549"/>
    <lineage>
        <taxon>Eukaryota</taxon>
        <taxon>Metazoa</taxon>
        <taxon>Ecdysozoa</taxon>
        <taxon>Arthropoda</taxon>
        <taxon>Hexapoda</taxon>
        <taxon>Insecta</taxon>
        <taxon>Pterygota</taxon>
        <taxon>Neoptera</taxon>
        <taxon>Endopterygota</taxon>
        <taxon>Lepidoptera</taxon>
        <taxon>Glossata</taxon>
        <taxon>Ditrysia</taxon>
        <taxon>Tineoidea</taxon>
        <taxon>Psychidae</taxon>
        <taxon>Oiketicinae</taxon>
        <taxon>Eumeta</taxon>
    </lineage>
</organism>
<protein>
    <submittedName>
        <fullName evidence="1">Uncharacterized protein</fullName>
    </submittedName>
</protein>
<gene>
    <name evidence="1" type="ORF">EVAR_15794_1</name>
</gene>
<dbReference type="OrthoDB" id="6625421at2759"/>
<evidence type="ECO:0000313" key="2">
    <source>
        <dbReference type="Proteomes" id="UP000299102"/>
    </source>
</evidence>
<accession>A0A4C1U0V6</accession>
<keyword evidence="2" id="KW-1185">Reference proteome</keyword>
<reference evidence="1 2" key="1">
    <citation type="journal article" date="2019" name="Commun. Biol.">
        <title>The bagworm genome reveals a unique fibroin gene that provides high tensile strength.</title>
        <authorList>
            <person name="Kono N."/>
            <person name="Nakamura H."/>
            <person name="Ohtoshi R."/>
            <person name="Tomita M."/>
            <person name="Numata K."/>
            <person name="Arakawa K."/>
        </authorList>
    </citation>
    <scope>NUCLEOTIDE SEQUENCE [LARGE SCALE GENOMIC DNA]</scope>
</reference>
<evidence type="ECO:0000313" key="1">
    <source>
        <dbReference type="EMBL" id="GBP19446.1"/>
    </source>
</evidence>
<dbReference type="AlphaFoldDB" id="A0A4C1U0V6"/>
<proteinExistence type="predicted"/>
<comment type="caution">
    <text evidence="1">The sequence shown here is derived from an EMBL/GenBank/DDBJ whole genome shotgun (WGS) entry which is preliminary data.</text>
</comment>
<dbReference type="EMBL" id="BGZK01000108">
    <property type="protein sequence ID" value="GBP19446.1"/>
    <property type="molecule type" value="Genomic_DNA"/>
</dbReference>
<name>A0A4C1U0V6_EUMVA</name>
<dbReference type="Proteomes" id="UP000299102">
    <property type="component" value="Unassembled WGS sequence"/>
</dbReference>
<sequence length="93" mass="10515">MCGVSLKDKFNDVTERCGLKEDVVARVERGMLWWFGHLERTNDKGVTKQIYRENVCGGKIAERRRTAPAPSPRSRSGVFVRCQQDTGSAIRCV</sequence>